<name>A0A5P1FPF1_ASPOF</name>
<keyword evidence="1" id="KW-0175">Coiled coil</keyword>
<accession>A0A5P1FPF1</accession>
<dbReference type="EMBL" id="CM007381">
    <property type="protein sequence ID" value="ONK79992.1"/>
    <property type="molecule type" value="Genomic_DNA"/>
</dbReference>
<evidence type="ECO:0000256" key="1">
    <source>
        <dbReference type="SAM" id="Coils"/>
    </source>
</evidence>
<proteinExistence type="predicted"/>
<dbReference type="Proteomes" id="UP000243459">
    <property type="component" value="Chromosome 1"/>
</dbReference>
<reference evidence="3" key="1">
    <citation type="journal article" date="2017" name="Nat. Commun.">
        <title>The asparagus genome sheds light on the origin and evolution of a young Y chromosome.</title>
        <authorList>
            <person name="Harkess A."/>
            <person name="Zhou J."/>
            <person name="Xu C."/>
            <person name="Bowers J.E."/>
            <person name="Van der Hulst R."/>
            <person name="Ayyampalayam S."/>
            <person name="Mercati F."/>
            <person name="Riccardi P."/>
            <person name="McKain M.R."/>
            <person name="Kakrana A."/>
            <person name="Tang H."/>
            <person name="Ray J."/>
            <person name="Groenendijk J."/>
            <person name="Arikit S."/>
            <person name="Mathioni S.M."/>
            <person name="Nakano M."/>
            <person name="Shan H."/>
            <person name="Telgmann-Rauber A."/>
            <person name="Kanno A."/>
            <person name="Yue Z."/>
            <person name="Chen H."/>
            <person name="Li W."/>
            <person name="Chen Y."/>
            <person name="Xu X."/>
            <person name="Zhang Y."/>
            <person name="Luo S."/>
            <person name="Chen H."/>
            <person name="Gao J."/>
            <person name="Mao Z."/>
            <person name="Pires J.C."/>
            <person name="Luo M."/>
            <person name="Kudrna D."/>
            <person name="Wing R.A."/>
            <person name="Meyers B.C."/>
            <person name="Yi K."/>
            <person name="Kong H."/>
            <person name="Lavrijsen P."/>
            <person name="Sunseri F."/>
            <person name="Falavigna A."/>
            <person name="Ye Y."/>
            <person name="Leebens-Mack J.H."/>
            <person name="Chen G."/>
        </authorList>
    </citation>
    <scope>NUCLEOTIDE SEQUENCE [LARGE SCALE GENOMIC DNA]</scope>
    <source>
        <strain evidence="3">cv. DH0086</strain>
    </source>
</reference>
<evidence type="ECO:0000313" key="2">
    <source>
        <dbReference type="EMBL" id="ONK79992.1"/>
    </source>
</evidence>
<dbReference type="AlphaFoldDB" id="A0A5P1FPF1"/>
<sequence>MTLTSYLTRGLIVETELFYCYESAHELFFKLQVVVSAHRDAHETVKVLAAKREDELDQLKKDQVEMERKLTTQTDKIKPTIDLS</sequence>
<keyword evidence="3" id="KW-1185">Reference proteome</keyword>
<evidence type="ECO:0000313" key="3">
    <source>
        <dbReference type="Proteomes" id="UP000243459"/>
    </source>
</evidence>
<gene>
    <name evidence="2" type="ORF">A4U43_C01F12600</name>
</gene>
<protein>
    <submittedName>
        <fullName evidence="2">Uncharacterized protein</fullName>
    </submittedName>
</protein>
<organism evidence="2 3">
    <name type="scientific">Asparagus officinalis</name>
    <name type="common">Garden asparagus</name>
    <dbReference type="NCBI Taxonomy" id="4686"/>
    <lineage>
        <taxon>Eukaryota</taxon>
        <taxon>Viridiplantae</taxon>
        <taxon>Streptophyta</taxon>
        <taxon>Embryophyta</taxon>
        <taxon>Tracheophyta</taxon>
        <taxon>Spermatophyta</taxon>
        <taxon>Magnoliopsida</taxon>
        <taxon>Liliopsida</taxon>
        <taxon>Asparagales</taxon>
        <taxon>Asparagaceae</taxon>
        <taxon>Asparagoideae</taxon>
        <taxon>Asparagus</taxon>
    </lineage>
</organism>
<feature type="coiled-coil region" evidence="1">
    <location>
        <begin position="49"/>
        <end position="76"/>
    </location>
</feature>
<dbReference type="Gramene" id="ONK79992">
    <property type="protein sequence ID" value="ONK79992"/>
    <property type="gene ID" value="A4U43_C01F12600"/>
</dbReference>